<dbReference type="PANTHER" id="PTHR48090">
    <property type="entry name" value="UNDECAPRENYL-PHOSPHATE 4-DEOXY-4-FORMAMIDO-L-ARABINOSE TRANSFERASE-RELATED"/>
    <property type="match status" value="1"/>
</dbReference>
<dbReference type="InterPro" id="IPR050256">
    <property type="entry name" value="Glycosyltransferase_2"/>
</dbReference>
<reference evidence="9 10" key="1">
    <citation type="submission" date="2022-05" db="EMBL/GenBank/DDBJ databases">
        <title>Seasonal and diel survey of microbial diversity of the Tyrrhenian coast.</title>
        <authorList>
            <person name="Gattoni G."/>
            <person name="Corral P."/>
        </authorList>
    </citation>
    <scope>NUCLEOTIDE SEQUENCE [LARGE SCALE GENOMIC DNA]</scope>
    <source>
        <strain evidence="9 10">V10</strain>
    </source>
</reference>
<evidence type="ECO:0000256" key="6">
    <source>
        <dbReference type="ARBA" id="ARBA00023136"/>
    </source>
</evidence>
<name>A0ABT0LWW8_9RHOB</name>
<dbReference type="PANTHER" id="PTHR48090:SF1">
    <property type="entry name" value="PROPHAGE BACTOPRENOL GLUCOSYL TRANSFERASE HOMOLOG"/>
    <property type="match status" value="1"/>
</dbReference>
<dbReference type="InterPro" id="IPR001173">
    <property type="entry name" value="Glyco_trans_2-like"/>
</dbReference>
<keyword evidence="2" id="KW-0328">Glycosyltransferase</keyword>
<dbReference type="RefSeq" id="WP_249055188.1">
    <property type="nucleotide sequence ID" value="NZ_JALZWP010000001.1"/>
</dbReference>
<evidence type="ECO:0000256" key="5">
    <source>
        <dbReference type="ARBA" id="ARBA00022989"/>
    </source>
</evidence>
<evidence type="ECO:0000256" key="3">
    <source>
        <dbReference type="ARBA" id="ARBA00022679"/>
    </source>
</evidence>
<evidence type="ECO:0000256" key="1">
    <source>
        <dbReference type="ARBA" id="ARBA00004141"/>
    </source>
</evidence>
<dbReference type="Pfam" id="PF00535">
    <property type="entry name" value="Glycos_transf_2"/>
    <property type="match status" value="1"/>
</dbReference>
<dbReference type="SUPFAM" id="SSF53448">
    <property type="entry name" value="Nucleotide-diphospho-sugar transferases"/>
    <property type="match status" value="1"/>
</dbReference>
<dbReference type="EMBL" id="JALZWP010000001">
    <property type="protein sequence ID" value="MCL1627108.1"/>
    <property type="molecule type" value="Genomic_DNA"/>
</dbReference>
<protein>
    <submittedName>
        <fullName evidence="9">Glycosyltransferase family 2 protein</fullName>
    </submittedName>
</protein>
<organism evidence="9 10">
    <name type="scientific">Roseinatronobacter domitianus</name>
    <dbReference type="NCBI Taxonomy" id="2940293"/>
    <lineage>
        <taxon>Bacteria</taxon>
        <taxon>Pseudomonadati</taxon>
        <taxon>Pseudomonadota</taxon>
        <taxon>Alphaproteobacteria</taxon>
        <taxon>Rhodobacterales</taxon>
        <taxon>Paracoccaceae</taxon>
        <taxon>Roseinatronobacter</taxon>
    </lineage>
</organism>
<feature type="domain" description="Glycosyltransferase 2-like" evidence="8">
    <location>
        <begin position="24"/>
        <end position="186"/>
    </location>
</feature>
<evidence type="ECO:0000313" key="10">
    <source>
        <dbReference type="Proteomes" id="UP001202550"/>
    </source>
</evidence>
<evidence type="ECO:0000256" key="4">
    <source>
        <dbReference type="ARBA" id="ARBA00022692"/>
    </source>
</evidence>
<dbReference type="InterPro" id="IPR029044">
    <property type="entry name" value="Nucleotide-diphossugar_trans"/>
</dbReference>
<comment type="subcellular location">
    <subcellularLocation>
        <location evidence="1">Membrane</location>
        <topology evidence="1">Multi-pass membrane protein</topology>
    </subcellularLocation>
</comment>
<keyword evidence="4 7" id="KW-0812">Transmembrane</keyword>
<evidence type="ECO:0000259" key="8">
    <source>
        <dbReference type="Pfam" id="PF00535"/>
    </source>
</evidence>
<evidence type="ECO:0000256" key="7">
    <source>
        <dbReference type="SAM" id="Phobius"/>
    </source>
</evidence>
<comment type="caution">
    <text evidence="9">The sequence shown here is derived from an EMBL/GenBank/DDBJ whole genome shotgun (WGS) entry which is preliminary data.</text>
</comment>
<dbReference type="CDD" id="cd04187">
    <property type="entry name" value="DPM1_like_bac"/>
    <property type="match status" value="1"/>
</dbReference>
<sequence>MSLEDAPPCLPIALSQRDGIKAVSIVIPCLDEAEVLPEMLSRLRAIADTQKDCTFEFIFVDDGSRDSTLPILAQAATEDGRVKAISFARNFGQQIAVTAGIDFARGDAVVLMDCDLQDPPEVIPKMIATWRSGFDVVYGTRASRPGDSWFKTSSARVFHRVMSRLSEVPIPSDTGDFRLMDRSVVDVLRAMPERHRFLRGMVAWTGFRQTAIAYDRPERFAGQTKYPLIKMLRYAMDGLLSFSTKPLQMAIGLGLVTVLMSVMGIVYALVMRAFTSVWVEGWTALMIAVLFLGGVQLLSLGIIGEYVGRIYGEVQRRPLYVVRHRIGHSQDVRPSDDPA</sequence>
<feature type="transmembrane region" description="Helical" evidence="7">
    <location>
        <begin position="282"/>
        <end position="307"/>
    </location>
</feature>
<dbReference type="Proteomes" id="UP001202550">
    <property type="component" value="Unassembled WGS sequence"/>
</dbReference>
<keyword evidence="5 7" id="KW-1133">Transmembrane helix</keyword>
<proteinExistence type="predicted"/>
<keyword evidence="6 7" id="KW-0472">Membrane</keyword>
<accession>A0ABT0LWW8</accession>
<feature type="transmembrane region" description="Helical" evidence="7">
    <location>
        <begin position="250"/>
        <end position="270"/>
    </location>
</feature>
<evidence type="ECO:0000313" key="9">
    <source>
        <dbReference type="EMBL" id="MCL1627108.1"/>
    </source>
</evidence>
<keyword evidence="10" id="KW-1185">Reference proteome</keyword>
<keyword evidence="3" id="KW-0808">Transferase</keyword>
<dbReference type="Gene3D" id="3.90.550.10">
    <property type="entry name" value="Spore Coat Polysaccharide Biosynthesis Protein SpsA, Chain A"/>
    <property type="match status" value="1"/>
</dbReference>
<evidence type="ECO:0000256" key="2">
    <source>
        <dbReference type="ARBA" id="ARBA00022676"/>
    </source>
</evidence>
<gene>
    <name evidence="9" type="ORF">M3N55_00035</name>
</gene>